<dbReference type="Gene3D" id="3.40.50.12780">
    <property type="entry name" value="N-terminal domain of ligase-like"/>
    <property type="match status" value="1"/>
</dbReference>
<dbReference type="Pfam" id="PF13193">
    <property type="entry name" value="AMP-binding_C"/>
    <property type="match status" value="1"/>
</dbReference>
<proteinExistence type="predicted"/>
<dbReference type="PROSITE" id="PS00455">
    <property type="entry name" value="AMP_BINDING"/>
    <property type="match status" value="1"/>
</dbReference>
<name>A0A7W7EWZ5_9SPHN</name>
<sequence>MTDLDPIARPLDHLPVRGAPDAPAVIDRLGAMSFAALEHAVGALAGWLAERARHGDRVASWLPKTRVACILPLAAARAGLVHVPVNPALRRAQVAHILADSGASLLVSQPARLATLAPGDLAPAMRVAVEADCRLDGPGLPASPADPAALAAILYTSGSTGRPKGVMLSHANLWLGAISVAHYLRLTPADRVLAVLPLSFDYGQNQLLSSWAAGAAVAPIDYLAARDVVKAVARFDATTLAGVPPLWVQLLEADWPAATAAGLRRLTNSGGALTPRMVRMLRQRFPRADLYPMYGLTEAFRSTYLDPALVDANPDSIGRAIPFAAVAPVRADGGRAAPGEPGELVHAGPLVAQGYWQDAARSAQRFRPAPPWLGEGMAVWSGDTVVEDAGGLLRFVGRDDEMIKVAGNRVSPQEVEEAILSGGEAVEAVAVGVPDERLGQAIVAMVAGEADREAGLRARLRAELPSFLQPQQYRWFAELPRNANGKLDRAALRRLAVQAPMESPS</sequence>
<accession>A0A7W7EWZ5</accession>
<organism evidence="3 4">
    <name type="scientific">Sphingomonas abaci</name>
    <dbReference type="NCBI Taxonomy" id="237611"/>
    <lineage>
        <taxon>Bacteria</taxon>
        <taxon>Pseudomonadati</taxon>
        <taxon>Pseudomonadota</taxon>
        <taxon>Alphaproteobacteria</taxon>
        <taxon>Sphingomonadales</taxon>
        <taxon>Sphingomonadaceae</taxon>
        <taxon>Sphingomonas</taxon>
    </lineage>
</organism>
<dbReference type="Gene3D" id="3.30.300.30">
    <property type="match status" value="1"/>
</dbReference>
<keyword evidence="3" id="KW-0436">Ligase</keyword>
<dbReference type="InterPro" id="IPR042099">
    <property type="entry name" value="ANL_N_sf"/>
</dbReference>
<evidence type="ECO:0000313" key="4">
    <source>
        <dbReference type="Proteomes" id="UP000574769"/>
    </source>
</evidence>
<evidence type="ECO:0000313" key="3">
    <source>
        <dbReference type="EMBL" id="MBB4617057.1"/>
    </source>
</evidence>
<dbReference type="Pfam" id="PF00501">
    <property type="entry name" value="AMP-binding"/>
    <property type="match status" value="1"/>
</dbReference>
<evidence type="ECO:0000259" key="2">
    <source>
        <dbReference type="Pfam" id="PF13193"/>
    </source>
</evidence>
<dbReference type="GO" id="GO:0016877">
    <property type="term" value="F:ligase activity, forming carbon-sulfur bonds"/>
    <property type="evidence" value="ECO:0007669"/>
    <property type="project" value="UniProtKB-ARBA"/>
</dbReference>
<dbReference type="SUPFAM" id="SSF56801">
    <property type="entry name" value="Acetyl-CoA synthetase-like"/>
    <property type="match status" value="1"/>
</dbReference>
<comment type="caution">
    <text evidence="3">The sequence shown here is derived from an EMBL/GenBank/DDBJ whole genome shotgun (WGS) entry which is preliminary data.</text>
</comment>
<dbReference type="InterPro" id="IPR050237">
    <property type="entry name" value="ATP-dep_AMP-bd_enzyme"/>
</dbReference>
<gene>
    <name evidence="3" type="ORF">GGQ96_001177</name>
</gene>
<dbReference type="InterPro" id="IPR045851">
    <property type="entry name" value="AMP-bd_C_sf"/>
</dbReference>
<keyword evidence="4" id="KW-1185">Reference proteome</keyword>
<feature type="domain" description="AMP-dependent synthetase/ligase" evidence="1">
    <location>
        <begin position="17"/>
        <end position="356"/>
    </location>
</feature>
<dbReference type="EMBL" id="JACHNY010000002">
    <property type="protein sequence ID" value="MBB4617057.1"/>
    <property type="molecule type" value="Genomic_DNA"/>
</dbReference>
<dbReference type="InterPro" id="IPR020845">
    <property type="entry name" value="AMP-binding_CS"/>
</dbReference>
<dbReference type="PANTHER" id="PTHR43767:SF10">
    <property type="entry name" value="SURFACTIN SYNTHASE SUBUNIT 1"/>
    <property type="match status" value="1"/>
</dbReference>
<dbReference type="RefSeq" id="WP_343058934.1">
    <property type="nucleotide sequence ID" value="NZ_JACHNY010000002.1"/>
</dbReference>
<dbReference type="Proteomes" id="UP000574769">
    <property type="component" value="Unassembled WGS sequence"/>
</dbReference>
<reference evidence="3 4" key="1">
    <citation type="submission" date="2020-08" db="EMBL/GenBank/DDBJ databases">
        <title>Genomic Encyclopedia of Type Strains, Phase IV (KMG-IV): sequencing the most valuable type-strain genomes for metagenomic binning, comparative biology and taxonomic classification.</title>
        <authorList>
            <person name="Goeker M."/>
        </authorList>
    </citation>
    <scope>NUCLEOTIDE SEQUENCE [LARGE SCALE GENOMIC DNA]</scope>
    <source>
        <strain evidence="3 4">DSM 15867</strain>
    </source>
</reference>
<dbReference type="PANTHER" id="PTHR43767">
    <property type="entry name" value="LONG-CHAIN-FATTY-ACID--COA LIGASE"/>
    <property type="match status" value="1"/>
</dbReference>
<dbReference type="InterPro" id="IPR025110">
    <property type="entry name" value="AMP-bd_C"/>
</dbReference>
<dbReference type="InterPro" id="IPR000873">
    <property type="entry name" value="AMP-dep_synth/lig_dom"/>
</dbReference>
<evidence type="ECO:0000259" key="1">
    <source>
        <dbReference type="Pfam" id="PF00501"/>
    </source>
</evidence>
<protein>
    <submittedName>
        <fullName evidence="3">Acyl-CoA ligase (AMP-forming) (Exosortase A-associated)</fullName>
    </submittedName>
</protein>
<feature type="domain" description="AMP-binding enzyme C-terminal" evidence="2">
    <location>
        <begin position="414"/>
        <end position="486"/>
    </location>
</feature>
<dbReference type="AlphaFoldDB" id="A0A7W7EWZ5"/>